<evidence type="ECO:0000256" key="10">
    <source>
        <dbReference type="ARBA" id="ARBA00023004"/>
    </source>
</evidence>
<dbReference type="GO" id="GO:1901135">
    <property type="term" value="P:carbohydrate derivative metabolic process"/>
    <property type="evidence" value="ECO:0007669"/>
    <property type="project" value="UniProtKB-ARBA"/>
</dbReference>
<sequence>MCHSCVCKIGPSMLASDLSCLKDEALKVVAAGADYLHLDVMDGHFVPNITWGAPVIKSLRKHTTAFFDVHMMVSEPEKWVDDIKDAGGDQFTFHLESTSDPEALIRQIRAAGDFIAQVANAGFDGIEMSLPLDPRERNQWTRRIRDAGFELIAQQWETAMVSNFHEHKAALESYLRNAAAASPLFINTHTGKDFYTFHQNCQLLELSMQISNDTGIRIVHEIHRSRFNGHPMLLLPYLEKFPDLELNADLSHWCVACESLLEDQQEMLESVVFPRVRHIHARVGHAEGPQVTDFRAPEHKEAYERHLAWWDAIIHSGNTTTITPEFGPAPYTPSLPYTNQVVSDPWKLNVAMRDILKLRYEELQPYL</sequence>
<dbReference type="Gene3D" id="3.20.20.70">
    <property type="entry name" value="Aldolase class I"/>
    <property type="match status" value="1"/>
</dbReference>
<comment type="function">
    <text evidence="14">Catalyzes the reversible epimerization of D-ribulose 5-phosphate to D-xylulose 5-phosphate.</text>
</comment>
<name>A0A3R7D280_9STRA</name>
<dbReference type="GO" id="GO:0006163">
    <property type="term" value="P:purine nucleotide metabolic process"/>
    <property type="evidence" value="ECO:0007669"/>
    <property type="project" value="UniProtKB-ARBA"/>
</dbReference>
<comment type="similarity">
    <text evidence="5">Belongs to the ribulose-phosphate 3-epimerase family.</text>
</comment>
<dbReference type="InterPro" id="IPR013785">
    <property type="entry name" value="Aldolase_TIM"/>
</dbReference>
<evidence type="ECO:0000256" key="6">
    <source>
        <dbReference type="ARBA" id="ARBA00011738"/>
    </source>
</evidence>
<dbReference type="InterPro" id="IPR000056">
    <property type="entry name" value="Ribul_P_3_epim-like"/>
</dbReference>
<dbReference type="EC" id="5.1.3.1" evidence="7"/>
<reference evidence="15 16" key="1">
    <citation type="submission" date="2018-08" db="EMBL/GenBank/DDBJ databases">
        <title>Aphanomyces genome sequencing and annotation.</title>
        <authorList>
            <person name="Minardi D."/>
            <person name="Oidtmann B."/>
            <person name="Van Der Giezen M."/>
            <person name="Studholme D.J."/>
        </authorList>
    </citation>
    <scope>NUCLEOTIDE SEQUENCE [LARGE SCALE GENOMIC DNA]</scope>
    <source>
        <strain evidence="15 16">NJM0002</strain>
    </source>
</reference>
<evidence type="ECO:0000256" key="12">
    <source>
        <dbReference type="ARBA" id="ARBA00023235"/>
    </source>
</evidence>
<comment type="caution">
    <text evidence="15">The sequence shown here is derived from an EMBL/GenBank/DDBJ whole genome shotgun (WGS) entry which is preliminary data.</text>
</comment>
<evidence type="ECO:0000256" key="2">
    <source>
        <dbReference type="ARBA" id="ARBA00001936"/>
    </source>
</evidence>
<dbReference type="GO" id="GO:0046872">
    <property type="term" value="F:metal ion binding"/>
    <property type="evidence" value="ECO:0007669"/>
    <property type="project" value="UniProtKB-KW"/>
</dbReference>
<evidence type="ECO:0000256" key="3">
    <source>
        <dbReference type="ARBA" id="ARBA00001947"/>
    </source>
</evidence>
<dbReference type="Proteomes" id="UP000285060">
    <property type="component" value="Unassembled WGS sequence"/>
</dbReference>
<dbReference type="InterPro" id="IPR036237">
    <property type="entry name" value="Xyl_isomerase-like_sf"/>
</dbReference>
<protein>
    <recommendedName>
        <fullName evidence="7">ribulose-phosphate 3-epimerase</fullName>
        <ecNumber evidence="7">5.1.3.1</ecNumber>
    </recommendedName>
</protein>
<dbReference type="GO" id="GO:0005975">
    <property type="term" value="P:carbohydrate metabolic process"/>
    <property type="evidence" value="ECO:0007669"/>
    <property type="project" value="InterPro"/>
</dbReference>
<evidence type="ECO:0000256" key="8">
    <source>
        <dbReference type="ARBA" id="ARBA00022723"/>
    </source>
</evidence>
<evidence type="ECO:0000256" key="1">
    <source>
        <dbReference type="ARBA" id="ARBA00001782"/>
    </source>
</evidence>
<evidence type="ECO:0000256" key="7">
    <source>
        <dbReference type="ARBA" id="ARBA00013188"/>
    </source>
</evidence>
<dbReference type="GO" id="GO:0006091">
    <property type="term" value="P:generation of precursor metabolites and energy"/>
    <property type="evidence" value="ECO:0007669"/>
    <property type="project" value="UniProtKB-ARBA"/>
</dbReference>
<dbReference type="PROSITE" id="PS01085">
    <property type="entry name" value="RIBUL_P_3_EPIMER_1"/>
    <property type="match status" value="1"/>
</dbReference>
<organism evidence="15 16">
    <name type="scientific">Aphanomyces invadans</name>
    <dbReference type="NCBI Taxonomy" id="157072"/>
    <lineage>
        <taxon>Eukaryota</taxon>
        <taxon>Sar</taxon>
        <taxon>Stramenopiles</taxon>
        <taxon>Oomycota</taxon>
        <taxon>Saprolegniomycetes</taxon>
        <taxon>Saprolegniales</taxon>
        <taxon>Verrucalvaceae</taxon>
        <taxon>Aphanomyces</taxon>
    </lineage>
</organism>
<keyword evidence="11" id="KW-0464">Manganese</keyword>
<dbReference type="AlphaFoldDB" id="A0A3R7D280"/>
<keyword evidence="9" id="KW-0862">Zinc</keyword>
<comment type="subunit">
    <text evidence="6">Homodimer.</text>
</comment>
<dbReference type="VEuPathDB" id="FungiDB:H310_08039"/>
<keyword evidence="8" id="KW-0479">Metal-binding</keyword>
<comment type="cofactor">
    <cofactor evidence="2">
        <name>Mn(2+)</name>
        <dbReference type="ChEBI" id="CHEBI:29035"/>
    </cofactor>
</comment>
<evidence type="ECO:0000256" key="9">
    <source>
        <dbReference type="ARBA" id="ARBA00022833"/>
    </source>
</evidence>
<evidence type="ECO:0000256" key="4">
    <source>
        <dbReference type="ARBA" id="ARBA00001954"/>
    </source>
</evidence>
<dbReference type="SUPFAM" id="SSF51366">
    <property type="entry name" value="Ribulose-phoshate binding barrel"/>
    <property type="match status" value="1"/>
</dbReference>
<evidence type="ECO:0000256" key="5">
    <source>
        <dbReference type="ARBA" id="ARBA00009541"/>
    </source>
</evidence>
<comment type="catalytic activity">
    <reaction evidence="1">
        <text>D-ribulose 5-phosphate = D-xylulose 5-phosphate</text>
        <dbReference type="Rhea" id="RHEA:13677"/>
        <dbReference type="ChEBI" id="CHEBI:57737"/>
        <dbReference type="ChEBI" id="CHEBI:58121"/>
        <dbReference type="EC" id="5.1.3.1"/>
    </reaction>
</comment>
<dbReference type="FunFam" id="3.20.20.70:FF:000191">
    <property type="entry name" value="ribulose-phosphate 3-epimerase isoform X2"/>
    <property type="match status" value="1"/>
</dbReference>
<gene>
    <name evidence="15" type="ORF">DYB32_003736</name>
</gene>
<dbReference type="CDD" id="cd00429">
    <property type="entry name" value="RPE"/>
    <property type="match status" value="1"/>
</dbReference>
<evidence type="ECO:0000313" key="16">
    <source>
        <dbReference type="Proteomes" id="UP000285060"/>
    </source>
</evidence>
<evidence type="ECO:0000256" key="14">
    <source>
        <dbReference type="ARBA" id="ARBA00057323"/>
    </source>
</evidence>
<dbReference type="EMBL" id="QUSY01000242">
    <property type="protein sequence ID" value="RHY31126.1"/>
    <property type="molecule type" value="Genomic_DNA"/>
</dbReference>
<keyword evidence="16" id="KW-1185">Reference proteome</keyword>
<dbReference type="PANTHER" id="PTHR11749">
    <property type="entry name" value="RIBULOSE-5-PHOSPHATE-3-EPIMERASE"/>
    <property type="match status" value="1"/>
</dbReference>
<dbReference type="GO" id="GO:0004750">
    <property type="term" value="F:D-ribulose-phosphate 3-epimerase activity"/>
    <property type="evidence" value="ECO:0007669"/>
    <property type="project" value="UniProtKB-EC"/>
</dbReference>
<dbReference type="Pfam" id="PF00834">
    <property type="entry name" value="Ribul_P_3_epim"/>
    <property type="match status" value="1"/>
</dbReference>
<keyword evidence="10" id="KW-0408">Iron</keyword>
<dbReference type="GO" id="GO:0046496">
    <property type="term" value="P:nicotinamide nucleotide metabolic process"/>
    <property type="evidence" value="ECO:0007669"/>
    <property type="project" value="UniProtKB-ARBA"/>
</dbReference>
<dbReference type="SUPFAM" id="SSF51658">
    <property type="entry name" value="Xylose isomerase-like"/>
    <property type="match status" value="1"/>
</dbReference>
<accession>A0A3R7D280</accession>
<evidence type="ECO:0000256" key="13">
    <source>
        <dbReference type="ARBA" id="ARBA00023277"/>
    </source>
</evidence>
<evidence type="ECO:0000313" key="15">
    <source>
        <dbReference type="EMBL" id="RHY31126.1"/>
    </source>
</evidence>
<comment type="cofactor">
    <cofactor evidence="4">
        <name>Fe(2+)</name>
        <dbReference type="ChEBI" id="CHEBI:29033"/>
    </cofactor>
</comment>
<proteinExistence type="inferred from homology"/>
<keyword evidence="12" id="KW-0413">Isomerase</keyword>
<dbReference type="InterPro" id="IPR011060">
    <property type="entry name" value="RibuloseP-bd_barrel"/>
</dbReference>
<comment type="cofactor">
    <cofactor evidence="3">
        <name>Zn(2+)</name>
        <dbReference type="ChEBI" id="CHEBI:29105"/>
    </cofactor>
</comment>
<keyword evidence="13" id="KW-0119">Carbohydrate metabolism</keyword>
<evidence type="ECO:0000256" key="11">
    <source>
        <dbReference type="ARBA" id="ARBA00023211"/>
    </source>
</evidence>